<keyword evidence="6" id="KW-1185">Reference proteome</keyword>
<evidence type="ECO:0000313" key="6">
    <source>
        <dbReference type="Proteomes" id="UP000076623"/>
    </source>
</evidence>
<dbReference type="STRING" id="1221500.ABE65_006400"/>
<name>A0A168VVV3_9BACL</name>
<sequence>MKTSDFEELMLKLFGNWLLEFENEGEYGFTHKLEKEVNVIAYATNLTPETVEKAHTIGADLLITHHDAWDFVYGMKEVCLDRLRKHHISHYFTHYPLDFVEFGTSTALFERIHIDKITTLSTFKDNQEFPGIGVFHTPLSFIELKDRLERVMEEPIKAWENHDRPIQKVGILTGAGNQTSLIQYAKNHDCDAFITGERSLYSVQYAKFAGIHFYVGSHTFTEIFGVENLVVRIQEFFPNVKAIKIQEDHIESF</sequence>
<dbReference type="PANTHER" id="PTHR13799:SF14">
    <property type="entry name" value="GTP CYCLOHYDROLASE 1 TYPE 2 HOMOLOG"/>
    <property type="match status" value="1"/>
</dbReference>
<dbReference type="RefSeq" id="WP_066392592.1">
    <property type="nucleotide sequence ID" value="NZ_CP015378.1"/>
</dbReference>
<accession>A0A168VVV3</accession>
<dbReference type="GO" id="GO:0046872">
    <property type="term" value="F:metal ion binding"/>
    <property type="evidence" value="ECO:0007669"/>
    <property type="project" value="UniProtKB-KW"/>
</dbReference>
<dbReference type="SUPFAM" id="SSF102705">
    <property type="entry name" value="NIF3 (NGG1p interacting factor 3)-like"/>
    <property type="match status" value="1"/>
</dbReference>
<dbReference type="KEGG" id="fpn:ABE65_006400"/>
<dbReference type="InterPro" id="IPR002678">
    <property type="entry name" value="DUF34/NIF3"/>
</dbReference>
<protein>
    <recommendedName>
        <fullName evidence="2">GTP cyclohydrolase 1 type 2 homolog</fullName>
    </recommendedName>
</protein>
<dbReference type="Gene3D" id="3.40.1390.30">
    <property type="entry name" value="NIF3 (NGG1p interacting factor 3)-like"/>
    <property type="match status" value="2"/>
</dbReference>
<evidence type="ECO:0000256" key="1">
    <source>
        <dbReference type="ARBA" id="ARBA00006964"/>
    </source>
</evidence>
<dbReference type="GO" id="GO:0005737">
    <property type="term" value="C:cytoplasm"/>
    <property type="evidence" value="ECO:0007669"/>
    <property type="project" value="TreeGrafter"/>
</dbReference>
<feature type="binding site" evidence="4">
    <location>
        <position position="222"/>
    </location>
    <ligand>
        <name>a divalent metal cation</name>
        <dbReference type="ChEBI" id="CHEBI:60240"/>
        <label>1</label>
    </ligand>
</feature>
<dbReference type="PANTHER" id="PTHR13799">
    <property type="entry name" value="NGG1 INTERACTING FACTOR 3"/>
    <property type="match status" value="1"/>
</dbReference>
<evidence type="ECO:0000313" key="5">
    <source>
        <dbReference type="EMBL" id="ANC76449.1"/>
    </source>
</evidence>
<proteinExistence type="inferred from homology"/>
<gene>
    <name evidence="5" type="ORF">ABE65_006400</name>
</gene>
<evidence type="ECO:0000256" key="2">
    <source>
        <dbReference type="ARBA" id="ARBA00022112"/>
    </source>
</evidence>
<dbReference type="AlphaFoldDB" id="A0A168VVV3"/>
<feature type="binding site" evidence="4">
    <location>
        <position position="66"/>
    </location>
    <ligand>
        <name>a divalent metal cation</name>
        <dbReference type="ChEBI" id="CHEBI:60240"/>
        <label>1</label>
    </ligand>
</feature>
<dbReference type="Pfam" id="PF01784">
    <property type="entry name" value="DUF34_NIF3"/>
    <property type="match status" value="1"/>
</dbReference>
<feature type="binding site" evidence="4">
    <location>
        <position position="218"/>
    </location>
    <ligand>
        <name>a divalent metal cation</name>
        <dbReference type="ChEBI" id="CHEBI:60240"/>
        <label>1</label>
    </ligand>
</feature>
<comment type="similarity">
    <text evidence="1">Belongs to the GTP cyclohydrolase I type 2/NIF3 family.</text>
</comment>
<reference evidence="5 6" key="1">
    <citation type="submission" date="2016-04" db="EMBL/GenBank/DDBJ databases">
        <title>Complete genome sequence of Fictibacillus phosphorivorans G25-29, a strain toxic to nematodes.</title>
        <authorList>
            <person name="Zheng Z."/>
        </authorList>
    </citation>
    <scope>NUCLEOTIDE SEQUENCE [LARGE SCALE GENOMIC DNA]</scope>
    <source>
        <strain evidence="5 6">G25-29</strain>
    </source>
</reference>
<evidence type="ECO:0000256" key="4">
    <source>
        <dbReference type="PIRSR" id="PIRSR602678-1"/>
    </source>
</evidence>
<dbReference type="EMBL" id="CP015378">
    <property type="protein sequence ID" value="ANC76449.1"/>
    <property type="molecule type" value="Genomic_DNA"/>
</dbReference>
<dbReference type="InterPro" id="IPR036069">
    <property type="entry name" value="DUF34/NIF3_sf"/>
</dbReference>
<dbReference type="Proteomes" id="UP000076623">
    <property type="component" value="Chromosome"/>
</dbReference>
<evidence type="ECO:0000256" key="3">
    <source>
        <dbReference type="ARBA" id="ARBA00022723"/>
    </source>
</evidence>
<feature type="binding site" evidence="4">
    <location>
        <position position="98"/>
    </location>
    <ligand>
        <name>a divalent metal cation</name>
        <dbReference type="ChEBI" id="CHEBI:60240"/>
        <label>1</label>
    </ligand>
</feature>
<keyword evidence="3 4" id="KW-0479">Metal-binding</keyword>
<organism evidence="5 6">
    <name type="scientific">Fictibacillus phosphorivorans</name>
    <dbReference type="NCBI Taxonomy" id="1221500"/>
    <lineage>
        <taxon>Bacteria</taxon>
        <taxon>Bacillati</taxon>
        <taxon>Bacillota</taxon>
        <taxon>Bacilli</taxon>
        <taxon>Bacillales</taxon>
        <taxon>Fictibacillaceae</taxon>
        <taxon>Fictibacillus</taxon>
    </lineage>
</organism>
<feature type="binding site" evidence="4">
    <location>
        <position position="65"/>
    </location>
    <ligand>
        <name>a divalent metal cation</name>
        <dbReference type="ChEBI" id="CHEBI:60240"/>
        <label>1</label>
    </ligand>
</feature>